<reference evidence="4" key="1">
    <citation type="journal article" date="2019" name="PLoS Negl. Trop. Dis.">
        <title>Revisiting the worldwide diversity of Leptospira species in the environment.</title>
        <authorList>
            <person name="Vincent A.T."/>
            <person name="Schiettekatte O."/>
            <person name="Bourhy P."/>
            <person name="Veyrier F.J."/>
            <person name="Picardeau M."/>
        </authorList>
    </citation>
    <scope>NUCLEOTIDE SEQUENCE [LARGE SCALE GENOMIC DNA]</scope>
    <source>
        <strain evidence="4">SSS9</strain>
    </source>
</reference>
<dbReference type="GO" id="GO:0033785">
    <property type="term" value="F:heptose 7-phosphate kinase activity"/>
    <property type="evidence" value="ECO:0007669"/>
    <property type="project" value="TreeGrafter"/>
</dbReference>
<dbReference type="NCBIfam" id="TIGR02198">
    <property type="entry name" value="rfaE_dom_I"/>
    <property type="match status" value="1"/>
</dbReference>
<dbReference type="AlphaFoldDB" id="A0A4R9FM80"/>
<dbReference type="EMBL" id="RQEP01000019">
    <property type="protein sequence ID" value="TGJ99129.1"/>
    <property type="molecule type" value="Genomic_DNA"/>
</dbReference>
<dbReference type="GO" id="GO:0005829">
    <property type="term" value="C:cytosol"/>
    <property type="evidence" value="ECO:0007669"/>
    <property type="project" value="TreeGrafter"/>
</dbReference>
<evidence type="ECO:0000313" key="5">
    <source>
        <dbReference type="Proteomes" id="UP000297453"/>
    </source>
</evidence>
<dbReference type="OrthoDB" id="9802794at2"/>
<keyword evidence="2 4" id="KW-0418">Kinase</keyword>
<dbReference type="InterPro" id="IPR029056">
    <property type="entry name" value="Ribokinase-like"/>
</dbReference>
<dbReference type="RefSeq" id="WP_135589222.1">
    <property type="nucleotide sequence ID" value="NZ_RQEP01000019.1"/>
</dbReference>
<dbReference type="GO" id="GO:0016773">
    <property type="term" value="F:phosphotransferase activity, alcohol group as acceptor"/>
    <property type="evidence" value="ECO:0007669"/>
    <property type="project" value="InterPro"/>
</dbReference>
<dbReference type="Proteomes" id="UP000297453">
    <property type="component" value="Unassembled WGS sequence"/>
</dbReference>
<dbReference type="InterPro" id="IPR011913">
    <property type="entry name" value="RfaE_dom_I"/>
</dbReference>
<evidence type="ECO:0000259" key="3">
    <source>
        <dbReference type="Pfam" id="PF00294"/>
    </source>
</evidence>
<dbReference type="SUPFAM" id="SSF53613">
    <property type="entry name" value="Ribokinase-like"/>
    <property type="match status" value="1"/>
</dbReference>
<comment type="caution">
    <text evidence="4">The sequence shown here is derived from an EMBL/GenBank/DDBJ whole genome shotgun (WGS) entry which is preliminary data.</text>
</comment>
<protein>
    <submittedName>
        <fullName evidence="4">D-glycero-beta-D-manno-heptose-7-phosphate kinase</fullName>
    </submittedName>
</protein>
<keyword evidence="1" id="KW-0808">Transferase</keyword>
<dbReference type="PANTHER" id="PTHR46969:SF1">
    <property type="entry name" value="BIFUNCTIONAL PROTEIN HLDE"/>
    <property type="match status" value="1"/>
</dbReference>
<evidence type="ECO:0000256" key="2">
    <source>
        <dbReference type="ARBA" id="ARBA00022777"/>
    </source>
</evidence>
<accession>A0A4R9FM80</accession>
<dbReference type="CDD" id="cd01172">
    <property type="entry name" value="RfaE_like"/>
    <property type="match status" value="1"/>
</dbReference>
<proteinExistence type="predicted"/>
<dbReference type="Pfam" id="PF00294">
    <property type="entry name" value="PfkB"/>
    <property type="match status" value="1"/>
</dbReference>
<keyword evidence="5" id="KW-1185">Reference proteome</keyword>
<dbReference type="Gene3D" id="3.40.1190.20">
    <property type="match status" value="1"/>
</dbReference>
<feature type="domain" description="Carbohydrate kinase PfkB" evidence="3">
    <location>
        <begin position="19"/>
        <end position="322"/>
    </location>
</feature>
<name>A0A4R9FM80_9LEPT</name>
<dbReference type="FunFam" id="3.40.1190.20:FF:000002">
    <property type="entry name" value="Bifunctional protein HldE"/>
    <property type="match status" value="1"/>
</dbReference>
<sequence length="337" mass="36908">MYYLDKSRYLDAASRLGKTKIIVIGDLILDEYLIGEVNRISPEAPVPVVWVRNEKTTLGGAGNVVKNFSRLGVKSFVLGRAGNDPTANVLEELLLAENTSSDKNKILRSELVPTILKTRVIAGHQQVCRIDREETHPLSKEEEKELIRVFSERIQEADAVVLSDYDKGTLTSSLIREIIDLAVKHNKIVTVDPQVSHFFQYDKATVMTPNHHEAGKALGQKLESDQQVEIAAKEIAEKLHSPSMMITRGEKGMSLYLSSEGKTFHIPTVAKEVFDVTGAGDTVISVYTAFLAAGLNELESAIVSNAAAGVVVGKLGAETVSPEELLEALEKRGSFRP</sequence>
<dbReference type="GO" id="GO:0033786">
    <property type="term" value="F:heptose-1-phosphate adenylyltransferase activity"/>
    <property type="evidence" value="ECO:0007669"/>
    <property type="project" value="TreeGrafter"/>
</dbReference>
<dbReference type="InterPro" id="IPR011611">
    <property type="entry name" value="PfkB_dom"/>
</dbReference>
<gene>
    <name evidence="4" type="primary">rfaE1</name>
    <name evidence="4" type="ORF">EHO59_14720</name>
</gene>
<organism evidence="4 5">
    <name type="scientific">Leptospira semungkisensis</name>
    <dbReference type="NCBI Taxonomy" id="2484985"/>
    <lineage>
        <taxon>Bacteria</taxon>
        <taxon>Pseudomonadati</taxon>
        <taxon>Spirochaetota</taxon>
        <taxon>Spirochaetia</taxon>
        <taxon>Leptospirales</taxon>
        <taxon>Leptospiraceae</taxon>
        <taxon>Leptospira</taxon>
    </lineage>
</organism>
<evidence type="ECO:0000256" key="1">
    <source>
        <dbReference type="ARBA" id="ARBA00022679"/>
    </source>
</evidence>
<evidence type="ECO:0000313" key="4">
    <source>
        <dbReference type="EMBL" id="TGJ99129.1"/>
    </source>
</evidence>
<dbReference type="PANTHER" id="PTHR46969">
    <property type="entry name" value="BIFUNCTIONAL PROTEIN HLDE"/>
    <property type="match status" value="1"/>
</dbReference>